<dbReference type="Pfam" id="PF03527">
    <property type="entry name" value="RHS"/>
    <property type="match status" value="1"/>
</dbReference>
<dbReference type="EMBL" id="JAZHGA010000021">
    <property type="protein sequence ID" value="MEM5343161.1"/>
    <property type="molecule type" value="Genomic_DNA"/>
</dbReference>
<reference evidence="3 4" key="1">
    <citation type="submission" date="2024-01" db="EMBL/GenBank/DDBJ databases">
        <title>The diversity of rhizobia nodulating Mimosa spp. in eleven states of Brazil covering several biomes is determined by host plant, location, and edaphic factors.</title>
        <authorList>
            <person name="Rouws L."/>
            <person name="Barauna A."/>
            <person name="Beukes C."/>
            <person name="De Faria S.M."/>
            <person name="Gross E."/>
            <person name="Dos Reis Junior F.B."/>
            <person name="Simon M."/>
            <person name="Maluk M."/>
            <person name="Odee D.W."/>
            <person name="Kenicer G."/>
            <person name="Young J.P.W."/>
            <person name="Reis V.M."/>
            <person name="Zilli J."/>
            <person name="James E.K."/>
        </authorList>
    </citation>
    <scope>NUCLEOTIDE SEQUENCE [LARGE SCALE GENOMIC DNA]</scope>
    <source>
        <strain evidence="3 4">JPY530</strain>
    </source>
</reference>
<dbReference type="InterPro" id="IPR001826">
    <property type="entry name" value="RHS"/>
</dbReference>
<feature type="region of interest" description="Disordered" evidence="1">
    <location>
        <begin position="22"/>
        <end position="41"/>
    </location>
</feature>
<name>A0ABU9R7Z2_9BURK</name>
<evidence type="ECO:0000256" key="1">
    <source>
        <dbReference type="SAM" id="MobiDB-lite"/>
    </source>
</evidence>
<comment type="caution">
    <text evidence="3">The sequence shown here is derived from an EMBL/GenBank/DDBJ whole genome shotgun (WGS) entry which is preliminary data.</text>
</comment>
<sequence>MDRSNGSSQDKVCYYHTDPAGTARQVTDSEGHVVWSGARTA</sequence>
<gene>
    <name evidence="3" type="ORF">V4C56_26485</name>
</gene>
<proteinExistence type="predicted"/>
<dbReference type="Gene3D" id="2.180.10.10">
    <property type="entry name" value="RHS repeat-associated core"/>
    <property type="match status" value="1"/>
</dbReference>
<feature type="domain" description="RHS protein conserved region" evidence="2">
    <location>
        <begin position="13"/>
        <end position="38"/>
    </location>
</feature>
<accession>A0ABU9R7Z2</accession>
<evidence type="ECO:0000313" key="3">
    <source>
        <dbReference type="EMBL" id="MEM5343161.1"/>
    </source>
</evidence>
<evidence type="ECO:0000259" key="2">
    <source>
        <dbReference type="Pfam" id="PF03527"/>
    </source>
</evidence>
<protein>
    <submittedName>
        <fullName evidence="3">RHS domain-containing protein</fullName>
    </submittedName>
</protein>
<keyword evidence="4" id="KW-1185">Reference proteome</keyword>
<dbReference type="RefSeq" id="WP_240057555.1">
    <property type="nucleotide sequence ID" value="NZ_JAZHGA010000021.1"/>
</dbReference>
<evidence type="ECO:0000313" key="4">
    <source>
        <dbReference type="Proteomes" id="UP001481677"/>
    </source>
</evidence>
<dbReference type="Proteomes" id="UP001481677">
    <property type="component" value="Unassembled WGS sequence"/>
</dbReference>
<organism evidence="3 4">
    <name type="scientific">Paraburkholderia azotifigens</name>
    <dbReference type="NCBI Taxonomy" id="2057004"/>
    <lineage>
        <taxon>Bacteria</taxon>
        <taxon>Pseudomonadati</taxon>
        <taxon>Pseudomonadota</taxon>
        <taxon>Betaproteobacteria</taxon>
        <taxon>Burkholderiales</taxon>
        <taxon>Burkholderiaceae</taxon>
        <taxon>Paraburkholderia</taxon>
    </lineage>
</organism>